<protein>
    <submittedName>
        <fullName evidence="1">Transcriptional regulator</fullName>
    </submittedName>
</protein>
<sequence length="120" mass="14039">MVVTHKGCLECGKLWNDRKPGREFCCSSCRLTFNNRRMKRGAELYDLFRAMRRERDQAKLLGLWSEMCRLELQYQIEDEAQRPGRRSYMPPKKALANLFDKGSLPRGDVLTTNAAGLRRR</sequence>
<proteinExistence type="predicted"/>
<evidence type="ECO:0000313" key="2">
    <source>
        <dbReference type="Proteomes" id="UP000272706"/>
    </source>
</evidence>
<accession>A0A3A5KYS7</accession>
<dbReference type="EMBL" id="QZWZ01000002">
    <property type="protein sequence ID" value="RJT42018.1"/>
    <property type="molecule type" value="Genomic_DNA"/>
</dbReference>
<comment type="caution">
    <text evidence="1">The sequence shown here is derived from an EMBL/GenBank/DDBJ whole genome shotgun (WGS) entry which is preliminary data.</text>
</comment>
<dbReference type="AlphaFoldDB" id="A0A3A5KYS7"/>
<dbReference type="Proteomes" id="UP000272706">
    <property type="component" value="Unassembled WGS sequence"/>
</dbReference>
<name>A0A3A5KYS7_9HYPH</name>
<gene>
    <name evidence="1" type="ORF">D3227_04895</name>
</gene>
<organism evidence="1 2">
    <name type="scientific">Mesorhizobium waimense</name>
    <dbReference type="NCBI Taxonomy" id="1300307"/>
    <lineage>
        <taxon>Bacteria</taxon>
        <taxon>Pseudomonadati</taxon>
        <taxon>Pseudomonadota</taxon>
        <taxon>Alphaproteobacteria</taxon>
        <taxon>Hyphomicrobiales</taxon>
        <taxon>Phyllobacteriaceae</taxon>
        <taxon>Mesorhizobium</taxon>
    </lineage>
</organism>
<reference evidence="1 2" key="1">
    <citation type="submission" date="2018-09" db="EMBL/GenBank/DDBJ databases">
        <title>Mesorhizobium carmichaelinearum sp. nov. isolated from Carmichaelinea spp. root nodules in New Zealand.</title>
        <authorList>
            <person name="De Meyer S.E."/>
        </authorList>
    </citation>
    <scope>NUCLEOTIDE SEQUENCE [LARGE SCALE GENOMIC DNA]</scope>
    <source>
        <strain evidence="1 2">ICMP19557</strain>
    </source>
</reference>
<evidence type="ECO:0000313" key="1">
    <source>
        <dbReference type="EMBL" id="RJT42018.1"/>
    </source>
</evidence>
<keyword evidence="2" id="KW-1185">Reference proteome</keyword>